<sequence length="137" mass="14907">METNRRLHTTRKRESIQERIAFLDTGTGNGARTMISENSKLNIRDVVISLTGIDNARVSTPLGEIGVKRVNGEALPHIRSENGAVLLDLLDNDVLHGPAERQGKIREITLGDDGLGAMQINKQTTVWVSVAPSVQNG</sequence>
<name>A0A2M8KEJ7_9BACT</name>
<proteinExistence type="predicted"/>
<evidence type="ECO:0000313" key="1">
    <source>
        <dbReference type="EMBL" id="PJE58338.1"/>
    </source>
</evidence>
<gene>
    <name evidence="1" type="ORF">COU81_01285</name>
</gene>
<dbReference type="Proteomes" id="UP000231450">
    <property type="component" value="Unassembled WGS sequence"/>
</dbReference>
<dbReference type="AlphaFoldDB" id="A0A2M8KEJ7"/>
<organism evidence="1 2">
    <name type="scientific">Candidatus Portnoybacteria bacterium CG10_big_fil_rev_8_21_14_0_10_36_7</name>
    <dbReference type="NCBI Taxonomy" id="1974812"/>
    <lineage>
        <taxon>Bacteria</taxon>
        <taxon>Candidatus Portnoyibacteriota</taxon>
    </lineage>
</organism>
<reference evidence="2" key="1">
    <citation type="submission" date="2017-09" db="EMBL/GenBank/DDBJ databases">
        <title>Depth-based differentiation of microbial function through sediment-hosted aquifers and enrichment of novel symbionts in the deep terrestrial subsurface.</title>
        <authorList>
            <person name="Probst A.J."/>
            <person name="Ladd B."/>
            <person name="Jarett J.K."/>
            <person name="Geller-Mcgrath D.E."/>
            <person name="Sieber C.M.K."/>
            <person name="Emerson J.B."/>
            <person name="Anantharaman K."/>
            <person name="Thomas B.C."/>
            <person name="Malmstrom R."/>
            <person name="Stieglmeier M."/>
            <person name="Klingl A."/>
            <person name="Woyke T."/>
            <person name="Ryan C.M."/>
            <person name="Banfield J.F."/>
        </authorList>
    </citation>
    <scope>NUCLEOTIDE SEQUENCE [LARGE SCALE GENOMIC DNA]</scope>
</reference>
<comment type="caution">
    <text evidence="1">The sequence shown here is derived from an EMBL/GenBank/DDBJ whole genome shotgun (WGS) entry which is preliminary data.</text>
</comment>
<dbReference type="EMBL" id="PFDW01000028">
    <property type="protein sequence ID" value="PJE58338.1"/>
    <property type="molecule type" value="Genomic_DNA"/>
</dbReference>
<accession>A0A2M8KEJ7</accession>
<evidence type="ECO:0000313" key="2">
    <source>
        <dbReference type="Proteomes" id="UP000231450"/>
    </source>
</evidence>
<protein>
    <submittedName>
        <fullName evidence="1">Uncharacterized protein</fullName>
    </submittedName>
</protein>